<organism evidence="1 2">
    <name type="scientific">Haloarcula quadrata</name>
    <dbReference type="NCBI Taxonomy" id="182779"/>
    <lineage>
        <taxon>Archaea</taxon>
        <taxon>Methanobacteriati</taxon>
        <taxon>Methanobacteriota</taxon>
        <taxon>Stenosarchaea group</taxon>
        <taxon>Halobacteria</taxon>
        <taxon>Halobacteriales</taxon>
        <taxon>Haloarculaceae</taxon>
        <taxon>Haloarcula</taxon>
    </lineage>
</organism>
<dbReference type="Proteomes" id="UP000268233">
    <property type="component" value="Unassembled WGS sequence"/>
</dbReference>
<comment type="caution">
    <text evidence="1">The sequence shown here is derived from an EMBL/GenBank/DDBJ whole genome shotgun (WGS) entry which is preliminary data.</text>
</comment>
<evidence type="ECO:0000313" key="2">
    <source>
        <dbReference type="Proteomes" id="UP000268233"/>
    </source>
</evidence>
<gene>
    <name evidence="1" type="ORF">BDK61_2734</name>
</gene>
<protein>
    <submittedName>
        <fullName evidence="1">Uncharacterized protein</fullName>
    </submittedName>
</protein>
<sequence>MPQYHPKADKRRHEAVDRAVDQFESDLLADIVRDKLYFRDGAIVRLADAMERCYTLSEDDGETILSEMDAVCFDAAETIREQLDAEVRAHVRTALDDIVADRAEIIDHHGADGREAVDEAKRLRNSGTLLEVLA</sequence>
<name>A0A495R7W0_9EURY</name>
<dbReference type="EMBL" id="RBWW01000001">
    <property type="protein sequence ID" value="RKS83352.1"/>
    <property type="molecule type" value="Genomic_DNA"/>
</dbReference>
<keyword evidence="2" id="KW-1185">Reference proteome</keyword>
<accession>A0A495R7W0</accession>
<dbReference type="AlphaFoldDB" id="A0A495R7W0"/>
<evidence type="ECO:0000313" key="1">
    <source>
        <dbReference type="EMBL" id="RKS83352.1"/>
    </source>
</evidence>
<dbReference type="RefSeq" id="WP_121303445.1">
    <property type="nucleotide sequence ID" value="NZ_RBWW01000001.1"/>
</dbReference>
<reference evidence="1 2" key="1">
    <citation type="submission" date="2018-10" db="EMBL/GenBank/DDBJ databases">
        <title>Genomic Encyclopedia of Archaeal and Bacterial Type Strains, Phase II (KMG-II): from individual species to whole genera.</title>
        <authorList>
            <person name="Goeker M."/>
        </authorList>
    </citation>
    <scope>NUCLEOTIDE SEQUENCE [LARGE SCALE GENOMIC DNA]</scope>
    <source>
        <strain evidence="1 2">DSM 11927</strain>
    </source>
</reference>
<proteinExistence type="predicted"/>